<comment type="caution">
    <text evidence="1">The sequence shown here is derived from an EMBL/GenBank/DDBJ whole genome shotgun (WGS) entry which is preliminary data.</text>
</comment>
<evidence type="ECO:0000313" key="2">
    <source>
        <dbReference type="Proteomes" id="UP000828048"/>
    </source>
</evidence>
<protein>
    <submittedName>
        <fullName evidence="1">Uncharacterized protein</fullName>
    </submittedName>
</protein>
<dbReference type="Proteomes" id="UP000828048">
    <property type="component" value="Chromosome 11"/>
</dbReference>
<dbReference type="EMBL" id="CM037161">
    <property type="protein sequence ID" value="KAH7854833.1"/>
    <property type="molecule type" value="Genomic_DNA"/>
</dbReference>
<evidence type="ECO:0000313" key="1">
    <source>
        <dbReference type="EMBL" id="KAH7854833.1"/>
    </source>
</evidence>
<proteinExistence type="predicted"/>
<sequence length="74" mass="8836">MGQSQRRVFAVLIYRGLPWLEEICLKPINLNSCYLFKLLQVETASGWFLVFFCGGRLFYWPRQHELQRLEISLL</sequence>
<reference evidence="1 2" key="1">
    <citation type="journal article" date="2021" name="Hortic Res">
        <title>High-quality reference genome and annotation aids understanding of berry development for evergreen blueberry (Vaccinium darrowii).</title>
        <authorList>
            <person name="Yu J."/>
            <person name="Hulse-Kemp A.M."/>
            <person name="Babiker E."/>
            <person name="Staton M."/>
        </authorList>
    </citation>
    <scope>NUCLEOTIDE SEQUENCE [LARGE SCALE GENOMIC DNA]</scope>
    <source>
        <strain evidence="2">cv. NJ 8807/NJ 8810</strain>
        <tissue evidence="1">Young leaf</tissue>
    </source>
</reference>
<keyword evidence="2" id="KW-1185">Reference proteome</keyword>
<organism evidence="1 2">
    <name type="scientific">Vaccinium darrowii</name>
    <dbReference type="NCBI Taxonomy" id="229202"/>
    <lineage>
        <taxon>Eukaryota</taxon>
        <taxon>Viridiplantae</taxon>
        <taxon>Streptophyta</taxon>
        <taxon>Embryophyta</taxon>
        <taxon>Tracheophyta</taxon>
        <taxon>Spermatophyta</taxon>
        <taxon>Magnoliopsida</taxon>
        <taxon>eudicotyledons</taxon>
        <taxon>Gunneridae</taxon>
        <taxon>Pentapetalae</taxon>
        <taxon>asterids</taxon>
        <taxon>Ericales</taxon>
        <taxon>Ericaceae</taxon>
        <taxon>Vaccinioideae</taxon>
        <taxon>Vaccinieae</taxon>
        <taxon>Vaccinium</taxon>
    </lineage>
</organism>
<name>A0ACB7YNR0_9ERIC</name>
<accession>A0ACB7YNR0</accession>
<gene>
    <name evidence="1" type="ORF">Vadar_018208</name>
</gene>